<feature type="compositionally biased region" description="Low complexity" evidence="1">
    <location>
        <begin position="548"/>
        <end position="559"/>
    </location>
</feature>
<accession>A0A9P3UL50</accession>
<feature type="compositionally biased region" description="Low complexity" evidence="1">
    <location>
        <begin position="313"/>
        <end position="330"/>
    </location>
</feature>
<feature type="compositionally biased region" description="Low complexity" evidence="1">
    <location>
        <begin position="138"/>
        <end position="157"/>
    </location>
</feature>
<dbReference type="AlphaFoldDB" id="A0A9P3UL50"/>
<feature type="compositionally biased region" description="Polar residues" evidence="1">
    <location>
        <begin position="158"/>
        <end position="167"/>
    </location>
</feature>
<dbReference type="OrthoDB" id="1431247at2759"/>
<feature type="compositionally biased region" description="Low complexity" evidence="1">
    <location>
        <begin position="474"/>
        <end position="496"/>
    </location>
</feature>
<dbReference type="Proteomes" id="UP001063166">
    <property type="component" value="Unassembled WGS sequence"/>
</dbReference>
<feature type="compositionally biased region" description="Polar residues" evidence="1">
    <location>
        <begin position="342"/>
        <end position="352"/>
    </location>
</feature>
<comment type="caution">
    <text evidence="2">The sequence shown here is derived from an EMBL/GenBank/DDBJ whole genome shotgun (WGS) entry which is preliminary data.</text>
</comment>
<feature type="compositionally biased region" description="Low complexity" evidence="1">
    <location>
        <begin position="110"/>
        <end position="127"/>
    </location>
</feature>
<feature type="compositionally biased region" description="Low complexity" evidence="1">
    <location>
        <begin position="1"/>
        <end position="15"/>
    </location>
</feature>
<evidence type="ECO:0000313" key="2">
    <source>
        <dbReference type="EMBL" id="GLB37032.1"/>
    </source>
</evidence>
<evidence type="ECO:0008006" key="4">
    <source>
        <dbReference type="Google" id="ProtNLM"/>
    </source>
</evidence>
<feature type="compositionally biased region" description="Polar residues" evidence="1">
    <location>
        <begin position="79"/>
        <end position="96"/>
    </location>
</feature>
<evidence type="ECO:0000256" key="1">
    <source>
        <dbReference type="SAM" id="MobiDB-lite"/>
    </source>
</evidence>
<sequence>MDRSTTPPTGAGATTDTSLPHPRPSPDSQQLSAPPPAAPTRPRPRQARPSNPRMEPGSLLIPPAPTASDLPVDKELLQRWSSSNISNDTSTHQRPPSFTKRHASFDSPREVPLPSPSLSVASLSPRSTLAPALPSHFSNFSSSGTTPSASTTVSSHTNRIPPTSPRTQDVRPDYFPAQLPADSSSLNTEARQPASSSSSSGSGSSSQSRYSASSSSGNSGAYHGGRYPVFEEDHSNAGSASDWTSQTSAPSSPKTDSSCGLTDSASGSAGGPSADRTHSRPSSTQFDNMGTAASEANATKRHAMTQMASHPPSQASTSATNSARTTTIATPIFPYSRPYSLPGTSQNTQKQPSKPPDRTHAQPAQPPVPEPAKPSTYWPDRSSSASLPLPAQVPFYTLPRAGMAGSDGLSALDAGIGAGLGRLRMIDGETRDAGDAHARRVREAIRNEVGEHASMHQQRQDHYPYDRGAVADPSSSNSSSSYEGSSDGTGSDRGTLGENGSDTLGPYSSTSRRRRSPSPFRAPQPPPRPFTSPSHLSALARSFHDTHAQAASQSSSSTSGPAVFAPPSYPAPEPPTILAPTVTSPGPFLSHAPPPPDSWIEVETTHSEYRLVVRLPGFKRDGITLATKRRRILHVVADSWENGGGHFERRISFGYDADLVQSSDRMGGVTERCAPLPAEAPPIKRNRDREYLHAL</sequence>
<keyword evidence="3" id="KW-1185">Reference proteome</keyword>
<feature type="compositionally biased region" description="Low complexity" evidence="1">
    <location>
        <begin position="264"/>
        <end position="274"/>
    </location>
</feature>
<feature type="compositionally biased region" description="Basic and acidic residues" evidence="1">
    <location>
        <begin position="448"/>
        <end position="465"/>
    </location>
</feature>
<feature type="region of interest" description="Disordered" evidence="1">
    <location>
        <begin position="1"/>
        <end position="387"/>
    </location>
</feature>
<proteinExistence type="predicted"/>
<feature type="compositionally biased region" description="Low complexity" evidence="1">
    <location>
        <begin position="195"/>
        <end position="220"/>
    </location>
</feature>
<protein>
    <recommendedName>
        <fullName evidence="4">SHSP domain-containing protein</fullName>
    </recommendedName>
</protein>
<feature type="compositionally biased region" description="Polar residues" evidence="1">
    <location>
        <begin position="181"/>
        <end position="194"/>
    </location>
</feature>
<feature type="region of interest" description="Disordered" evidence="1">
    <location>
        <begin position="448"/>
        <end position="575"/>
    </location>
</feature>
<gene>
    <name evidence="2" type="ORF">LshimejAT787_0400830</name>
</gene>
<name>A0A9P3UL50_LYOSH</name>
<feature type="compositionally biased region" description="Polar residues" evidence="1">
    <location>
        <begin position="236"/>
        <end position="263"/>
    </location>
</feature>
<evidence type="ECO:0000313" key="3">
    <source>
        <dbReference type="Proteomes" id="UP001063166"/>
    </source>
</evidence>
<dbReference type="EMBL" id="BRPK01000004">
    <property type="protein sequence ID" value="GLB37032.1"/>
    <property type="molecule type" value="Genomic_DNA"/>
</dbReference>
<organism evidence="2 3">
    <name type="scientific">Lyophyllum shimeji</name>
    <name type="common">Hon-shimeji</name>
    <name type="synonym">Tricholoma shimeji</name>
    <dbReference type="NCBI Taxonomy" id="47721"/>
    <lineage>
        <taxon>Eukaryota</taxon>
        <taxon>Fungi</taxon>
        <taxon>Dikarya</taxon>
        <taxon>Basidiomycota</taxon>
        <taxon>Agaricomycotina</taxon>
        <taxon>Agaricomycetes</taxon>
        <taxon>Agaricomycetidae</taxon>
        <taxon>Agaricales</taxon>
        <taxon>Tricholomatineae</taxon>
        <taxon>Lyophyllaceae</taxon>
        <taxon>Lyophyllum</taxon>
    </lineage>
</organism>
<feature type="compositionally biased region" description="Pro residues" evidence="1">
    <location>
        <begin position="520"/>
        <end position="530"/>
    </location>
</feature>
<reference evidence="2" key="1">
    <citation type="submission" date="2022-07" db="EMBL/GenBank/DDBJ databases">
        <title>The genome of Lyophyllum shimeji provides insight into the initial evolution of ectomycorrhizal fungal genome.</title>
        <authorList>
            <person name="Kobayashi Y."/>
            <person name="Shibata T."/>
            <person name="Hirakawa H."/>
            <person name="Shigenobu S."/>
            <person name="Nishiyama T."/>
            <person name="Yamada A."/>
            <person name="Hasebe M."/>
            <person name="Kawaguchi M."/>
        </authorList>
    </citation>
    <scope>NUCLEOTIDE SEQUENCE</scope>
    <source>
        <strain evidence="2">AT787</strain>
    </source>
</reference>